<dbReference type="NCBIfam" id="TIGR00607">
    <property type="entry name" value="rad52"/>
    <property type="match status" value="1"/>
</dbReference>
<dbReference type="GeneID" id="92209530"/>
<feature type="compositionally biased region" description="Basic and acidic residues" evidence="7">
    <location>
        <begin position="453"/>
        <end position="463"/>
    </location>
</feature>
<evidence type="ECO:0000256" key="4">
    <source>
        <dbReference type="ARBA" id="ARBA00023204"/>
    </source>
</evidence>
<keyword evidence="2" id="KW-0227">DNA damage</keyword>
<keyword evidence="9" id="KW-1185">Reference proteome</keyword>
<feature type="compositionally biased region" description="Polar residues" evidence="7">
    <location>
        <begin position="1"/>
        <end position="10"/>
    </location>
</feature>
<dbReference type="Gene3D" id="3.30.390.80">
    <property type="entry name" value="DNA repair protein Rad52/59/22"/>
    <property type="match status" value="1"/>
</dbReference>
<evidence type="ECO:0000256" key="3">
    <source>
        <dbReference type="ARBA" id="ARBA00023172"/>
    </source>
</evidence>
<dbReference type="Pfam" id="PF04098">
    <property type="entry name" value="Rad52_Rad22"/>
    <property type="match status" value="1"/>
</dbReference>
<evidence type="ECO:0000256" key="7">
    <source>
        <dbReference type="SAM" id="MobiDB-lite"/>
    </source>
</evidence>
<feature type="region of interest" description="Disordered" evidence="7">
    <location>
        <begin position="1"/>
        <end position="38"/>
    </location>
</feature>
<comment type="function">
    <text evidence="5">Involved in DNA double-strand break (DSB) repair and recombination. Promotes the annealing of complementary single-stranded DNA and by stimulation of the RAD51 recombinase.</text>
</comment>
<dbReference type="PANTHER" id="PTHR12132:SF1">
    <property type="entry name" value="DNA REPAIR PROTEIN RAD52 HOMOLOG"/>
    <property type="match status" value="1"/>
</dbReference>
<feature type="compositionally biased region" description="Polar residues" evidence="7">
    <location>
        <begin position="369"/>
        <end position="378"/>
    </location>
</feature>
<keyword evidence="3" id="KW-0233">DNA recombination</keyword>
<organism evidence="8 9">
    <name type="scientific">Lodderomyces beijingensis</name>
    <dbReference type="NCBI Taxonomy" id="1775926"/>
    <lineage>
        <taxon>Eukaryota</taxon>
        <taxon>Fungi</taxon>
        <taxon>Dikarya</taxon>
        <taxon>Ascomycota</taxon>
        <taxon>Saccharomycotina</taxon>
        <taxon>Pichiomycetes</taxon>
        <taxon>Debaryomycetaceae</taxon>
        <taxon>Candida/Lodderomyces clade</taxon>
        <taxon>Lodderomyces</taxon>
    </lineage>
</organism>
<dbReference type="InterPro" id="IPR041247">
    <property type="entry name" value="Rad52_fam"/>
</dbReference>
<feature type="region of interest" description="Disordered" evidence="7">
    <location>
        <begin position="223"/>
        <end position="251"/>
    </location>
</feature>
<feature type="compositionally biased region" description="Pro residues" evidence="7">
    <location>
        <begin position="319"/>
        <end position="331"/>
    </location>
</feature>
<evidence type="ECO:0000256" key="5">
    <source>
        <dbReference type="ARBA" id="ARBA00037138"/>
    </source>
</evidence>
<dbReference type="InterPro" id="IPR042525">
    <property type="entry name" value="Rad52_Rad59_Rad22_sf"/>
</dbReference>
<dbReference type="InterPro" id="IPR004585">
    <property type="entry name" value="DNA_recomb/repair_Rad52"/>
</dbReference>
<evidence type="ECO:0000256" key="6">
    <source>
        <dbReference type="ARBA" id="ARBA00041062"/>
    </source>
</evidence>
<evidence type="ECO:0000256" key="2">
    <source>
        <dbReference type="ARBA" id="ARBA00022763"/>
    </source>
</evidence>
<name>A0ABP0ZV50_9ASCO</name>
<protein>
    <recommendedName>
        <fullName evidence="6">DNA repair and recombination protein RAD52</fullName>
    </recommendedName>
</protein>
<evidence type="ECO:0000256" key="1">
    <source>
        <dbReference type="ARBA" id="ARBA00006638"/>
    </source>
</evidence>
<dbReference type="EMBL" id="OZ022409">
    <property type="protein sequence ID" value="CAK9440234.1"/>
    <property type="molecule type" value="Genomic_DNA"/>
</dbReference>
<dbReference type="InterPro" id="IPR007232">
    <property type="entry name" value="Rad52_Rad59_Rad22"/>
</dbReference>
<evidence type="ECO:0000313" key="9">
    <source>
        <dbReference type="Proteomes" id="UP001497383"/>
    </source>
</evidence>
<dbReference type="RefSeq" id="XP_066831272.1">
    <property type="nucleotide sequence ID" value="XM_066974544.1"/>
</dbReference>
<feature type="region of interest" description="Disordered" evidence="7">
    <location>
        <begin position="284"/>
        <end position="463"/>
    </location>
</feature>
<dbReference type="SUPFAM" id="SSF54768">
    <property type="entry name" value="dsRNA-binding domain-like"/>
    <property type="match status" value="1"/>
</dbReference>
<dbReference type="Proteomes" id="UP001497383">
    <property type="component" value="Chromosome 5"/>
</dbReference>
<reference evidence="8 9" key="1">
    <citation type="submission" date="2024-03" db="EMBL/GenBank/DDBJ databases">
        <authorList>
            <person name="Brejova B."/>
        </authorList>
    </citation>
    <scope>NUCLEOTIDE SEQUENCE [LARGE SCALE GENOMIC DNA]</scope>
    <source>
        <strain evidence="8 9">CBS 14171</strain>
    </source>
</reference>
<proteinExistence type="inferred from homology"/>
<dbReference type="PANTHER" id="PTHR12132">
    <property type="entry name" value="DNA REPAIR AND RECOMBINATION PROTEIN RAD52, RAD59"/>
    <property type="match status" value="1"/>
</dbReference>
<evidence type="ECO:0000313" key="8">
    <source>
        <dbReference type="EMBL" id="CAK9440234.1"/>
    </source>
</evidence>
<gene>
    <name evidence="8" type="ORF">LODBEIA_P43340</name>
</gene>
<keyword evidence="4" id="KW-0234">DNA repair</keyword>
<sequence>MNHNQGQPFPQQARVLGRPPVQHGRRHETQSRQPVVSYTEHEWAQIQTKLSKALGPEYVSSRPGGGGAKINYIEGWKALNLANEIFGFNGWSSEMISCEIDYLDAHNGRFSLGLSIVVRITIKDGTYHEDIGYGFVDNSKSKAMAFEKCKKEAFTDGIKRCLRCFGNVLGNCLYDKTIVKHIDKVKEPPIEYEAKNFHRDPLLVERARKKEYIERKLVEEEQRKQQQQQEQQKRAENGVAGAGAGAGARPNRIEPVAVSLKPHMAPPDVFITPKSPRRLQENFEGKDADEMDESFLFSDDPGEEDSQTSHDNQQQPQQPQQPQPPPPPPPQQQQQKDPSASEEAMDVDEGVPPVEQPVTAFVTAKSAPLLQSRQQDSTAEMKRFDTTFVSPNVRRTVDPTKSVPVKRTDARAINSPNGINHLHNRINKPSINPLHNNLGKRVGMPPPKINKRLHTDRDNSPNP</sequence>
<accession>A0ABP0ZV50</accession>
<comment type="similarity">
    <text evidence="1">Belongs to the RAD52 family.</text>
</comment>